<dbReference type="AlphaFoldDB" id="A0AAW0LBX1"/>
<dbReference type="EMBL" id="PKMF04000125">
    <property type="protein sequence ID" value="KAK7848592.1"/>
    <property type="molecule type" value="Genomic_DNA"/>
</dbReference>
<accession>A0AAW0LBX1</accession>
<evidence type="ECO:0000313" key="2">
    <source>
        <dbReference type="Proteomes" id="UP000237347"/>
    </source>
</evidence>
<comment type="caution">
    <text evidence="1">The sequence shown here is derived from an EMBL/GenBank/DDBJ whole genome shotgun (WGS) entry which is preliminary data.</text>
</comment>
<reference evidence="1 2" key="1">
    <citation type="journal article" date="2018" name="Sci. Data">
        <title>The draft genome sequence of cork oak.</title>
        <authorList>
            <person name="Ramos A.M."/>
            <person name="Usie A."/>
            <person name="Barbosa P."/>
            <person name="Barros P.M."/>
            <person name="Capote T."/>
            <person name="Chaves I."/>
            <person name="Simoes F."/>
            <person name="Abreu I."/>
            <person name="Carrasquinho I."/>
            <person name="Faro C."/>
            <person name="Guimaraes J.B."/>
            <person name="Mendonca D."/>
            <person name="Nobrega F."/>
            <person name="Rodrigues L."/>
            <person name="Saibo N.J.M."/>
            <person name="Varela M.C."/>
            <person name="Egas C."/>
            <person name="Matos J."/>
            <person name="Miguel C.M."/>
            <person name="Oliveira M.M."/>
            <person name="Ricardo C.P."/>
            <person name="Goncalves S."/>
        </authorList>
    </citation>
    <scope>NUCLEOTIDE SEQUENCE [LARGE SCALE GENOMIC DNA]</scope>
    <source>
        <strain evidence="2">cv. HL8</strain>
    </source>
</reference>
<keyword evidence="2" id="KW-1185">Reference proteome</keyword>
<gene>
    <name evidence="1" type="ORF">CFP56_004673</name>
</gene>
<evidence type="ECO:0000313" key="1">
    <source>
        <dbReference type="EMBL" id="KAK7848592.1"/>
    </source>
</evidence>
<protein>
    <submittedName>
        <fullName evidence="1">Uncharacterized protein</fullName>
    </submittedName>
</protein>
<name>A0AAW0LBX1_QUESU</name>
<dbReference type="Proteomes" id="UP000237347">
    <property type="component" value="Unassembled WGS sequence"/>
</dbReference>
<proteinExistence type="predicted"/>
<sequence length="117" mass="13220">MHTKEEYQQRNLQPWLQHFGDFSSDEPWYTGCKSVLFEGDAKVVIDALISSPSLAQQAGPFERSLCGRGDEVDVVLSDVEEGDEPVPISIKSPSAENVLVERFRELLAKLDRERQAR</sequence>
<organism evidence="1 2">
    <name type="scientific">Quercus suber</name>
    <name type="common">Cork oak</name>
    <dbReference type="NCBI Taxonomy" id="58331"/>
    <lineage>
        <taxon>Eukaryota</taxon>
        <taxon>Viridiplantae</taxon>
        <taxon>Streptophyta</taxon>
        <taxon>Embryophyta</taxon>
        <taxon>Tracheophyta</taxon>
        <taxon>Spermatophyta</taxon>
        <taxon>Magnoliopsida</taxon>
        <taxon>eudicotyledons</taxon>
        <taxon>Gunneridae</taxon>
        <taxon>Pentapetalae</taxon>
        <taxon>rosids</taxon>
        <taxon>fabids</taxon>
        <taxon>Fagales</taxon>
        <taxon>Fagaceae</taxon>
        <taxon>Quercus</taxon>
    </lineage>
</organism>